<accession>A0ABQ9KUJ0</accession>
<dbReference type="Proteomes" id="UP001174677">
    <property type="component" value="Chromosome 16"/>
</dbReference>
<proteinExistence type="inferred from homology"/>
<evidence type="ECO:0000256" key="1">
    <source>
        <dbReference type="ARBA" id="ARBA00000900"/>
    </source>
</evidence>
<keyword evidence="11" id="KW-0862">Zinc</keyword>
<dbReference type="EMBL" id="JARPOI010000016">
    <property type="protein sequence ID" value="KAJ9148066.1"/>
    <property type="molecule type" value="Genomic_DNA"/>
</dbReference>
<evidence type="ECO:0000256" key="9">
    <source>
        <dbReference type="ARBA" id="ARBA00022771"/>
    </source>
</evidence>
<dbReference type="Pfam" id="PF13947">
    <property type="entry name" value="GUB_WAK_bind"/>
    <property type="match status" value="1"/>
</dbReference>
<feature type="domain" description="RING-type" evidence="19">
    <location>
        <begin position="310"/>
        <end position="352"/>
    </location>
</feature>
<evidence type="ECO:0000313" key="21">
    <source>
        <dbReference type="Proteomes" id="UP001174677"/>
    </source>
</evidence>
<protein>
    <recommendedName>
        <fullName evidence="4">RING-type E3 ubiquitin transferase</fullName>
        <ecNumber evidence="4">2.3.2.27</ecNumber>
    </recommendedName>
</protein>
<gene>
    <name evidence="20" type="ORF">P3X46_030161</name>
</gene>
<name>A0ABQ9KUJ0_HEVBR</name>
<feature type="compositionally biased region" description="Low complexity" evidence="16">
    <location>
        <begin position="358"/>
        <end position="379"/>
    </location>
</feature>
<comment type="pathway">
    <text evidence="3">Protein modification; protein ubiquitination.</text>
</comment>
<dbReference type="PANTHER" id="PTHR46279:SF31">
    <property type="entry name" value="RING-H2 FINGER PROTEIN ATL20-LIKE ISOFORM X1"/>
    <property type="match status" value="1"/>
</dbReference>
<evidence type="ECO:0000256" key="12">
    <source>
        <dbReference type="ARBA" id="ARBA00022989"/>
    </source>
</evidence>
<feature type="region of interest" description="Disordered" evidence="16">
    <location>
        <begin position="357"/>
        <end position="379"/>
    </location>
</feature>
<keyword evidence="7" id="KW-0479">Metal-binding</keyword>
<evidence type="ECO:0000256" key="11">
    <source>
        <dbReference type="ARBA" id="ARBA00022833"/>
    </source>
</evidence>
<evidence type="ECO:0000256" key="7">
    <source>
        <dbReference type="ARBA" id="ARBA00022723"/>
    </source>
</evidence>
<evidence type="ECO:0000256" key="16">
    <source>
        <dbReference type="SAM" id="MobiDB-lite"/>
    </source>
</evidence>
<keyword evidence="12 17" id="KW-1133">Transmembrane helix</keyword>
<keyword evidence="6 17" id="KW-0812">Transmembrane</keyword>
<keyword evidence="10" id="KW-0833">Ubl conjugation pathway</keyword>
<dbReference type="Pfam" id="PF13639">
    <property type="entry name" value="zf-RING_2"/>
    <property type="match status" value="1"/>
</dbReference>
<keyword evidence="9 15" id="KW-0863">Zinc-finger</keyword>
<comment type="subcellular location">
    <subcellularLocation>
        <location evidence="2">Membrane</location>
        <topology evidence="2">Single-pass membrane protein</topology>
    </subcellularLocation>
</comment>
<evidence type="ECO:0000256" key="4">
    <source>
        <dbReference type="ARBA" id="ARBA00012483"/>
    </source>
</evidence>
<keyword evidence="8 18" id="KW-0732">Signal</keyword>
<comment type="caution">
    <text evidence="20">The sequence shown here is derived from an EMBL/GenBank/DDBJ whole genome shotgun (WGS) entry which is preliminary data.</text>
</comment>
<dbReference type="InterPro" id="IPR046948">
    <property type="entry name" value="ATL20-22-like"/>
</dbReference>
<evidence type="ECO:0000256" key="6">
    <source>
        <dbReference type="ARBA" id="ARBA00022692"/>
    </source>
</evidence>
<evidence type="ECO:0000313" key="20">
    <source>
        <dbReference type="EMBL" id="KAJ9148066.1"/>
    </source>
</evidence>
<dbReference type="Gene3D" id="3.30.40.10">
    <property type="entry name" value="Zinc/RING finger domain, C3HC4 (zinc finger)"/>
    <property type="match status" value="1"/>
</dbReference>
<feature type="chain" id="PRO_5047441507" description="RING-type E3 ubiquitin transferase" evidence="18">
    <location>
        <begin position="19"/>
        <end position="379"/>
    </location>
</feature>
<evidence type="ECO:0000256" key="15">
    <source>
        <dbReference type="PROSITE-ProRule" id="PRU00175"/>
    </source>
</evidence>
<evidence type="ECO:0000256" key="17">
    <source>
        <dbReference type="SAM" id="Phobius"/>
    </source>
</evidence>
<dbReference type="PANTHER" id="PTHR46279">
    <property type="entry name" value="RING/U-BOX SUPERFAMILY PROTEIN"/>
    <property type="match status" value="1"/>
</dbReference>
<sequence length="379" mass="41200">MPVLTLFFFLSFLKICLTLQFCEDFCSPISPEVRFPFGLDGDGCGYPGFNLSCNERGQTILNLPRSGNFIVQSIDYQIQEIRITDPGNCFAERLLHNFSLSGSPFSTELNGAFSFLNCSSNFSISASLPSSARRINCLSNDNFTVVAMPTGLHGYLPPIPSCIVMENMVDVPVFWPRYPEGDSSLIWTTPDCGGCKLNGGTCGFKDAGSLDIGCFDLPSNDRGLPRSAKYGIIIGVGIPALMCIIGLGCYLCGRVRNYSRSHQSSSEVTIALANPPSILIGGLDGPTIESYPKTLLGESRRLPKPNDSTCPICLSEYQPKETLRTIPECNHYFHADCIDEWLKMNPTCPLCRNSPEVSSTATTPSLPSSASSSSLSARR</sequence>
<evidence type="ECO:0000256" key="13">
    <source>
        <dbReference type="ARBA" id="ARBA00023136"/>
    </source>
</evidence>
<dbReference type="InterPro" id="IPR001841">
    <property type="entry name" value="Znf_RING"/>
</dbReference>
<dbReference type="EC" id="2.3.2.27" evidence="4"/>
<reference evidence="20" key="1">
    <citation type="journal article" date="2023" name="Plant Biotechnol. J.">
        <title>Chromosome-level wild Hevea brasiliensis genome provides new tools for genomic-assisted breeding and valuable loci to elevate rubber yield.</title>
        <authorList>
            <person name="Cheng H."/>
            <person name="Song X."/>
            <person name="Hu Y."/>
            <person name="Wu T."/>
            <person name="Yang Q."/>
            <person name="An Z."/>
            <person name="Feng S."/>
            <person name="Deng Z."/>
            <person name="Wu W."/>
            <person name="Zeng X."/>
            <person name="Tu M."/>
            <person name="Wang X."/>
            <person name="Huang H."/>
        </authorList>
    </citation>
    <scope>NUCLEOTIDE SEQUENCE</scope>
    <source>
        <strain evidence="20">MT/VB/25A 57/8</strain>
    </source>
</reference>
<comment type="catalytic activity">
    <reaction evidence="1">
        <text>S-ubiquitinyl-[E2 ubiquitin-conjugating enzyme]-L-cysteine + [acceptor protein]-L-lysine = [E2 ubiquitin-conjugating enzyme]-L-cysteine + N(6)-ubiquitinyl-[acceptor protein]-L-lysine.</text>
        <dbReference type="EC" id="2.3.2.27"/>
    </reaction>
</comment>
<keyword evidence="5" id="KW-0808">Transferase</keyword>
<evidence type="ECO:0000256" key="18">
    <source>
        <dbReference type="SAM" id="SignalP"/>
    </source>
</evidence>
<dbReference type="InterPro" id="IPR013083">
    <property type="entry name" value="Znf_RING/FYVE/PHD"/>
</dbReference>
<dbReference type="SUPFAM" id="SSF57850">
    <property type="entry name" value="RING/U-box"/>
    <property type="match status" value="1"/>
</dbReference>
<evidence type="ECO:0000256" key="5">
    <source>
        <dbReference type="ARBA" id="ARBA00022679"/>
    </source>
</evidence>
<keyword evidence="13 17" id="KW-0472">Membrane</keyword>
<evidence type="ECO:0000259" key="19">
    <source>
        <dbReference type="PROSITE" id="PS50089"/>
    </source>
</evidence>
<evidence type="ECO:0000256" key="10">
    <source>
        <dbReference type="ARBA" id="ARBA00022786"/>
    </source>
</evidence>
<feature type="signal peptide" evidence="18">
    <location>
        <begin position="1"/>
        <end position="18"/>
    </location>
</feature>
<feature type="transmembrane region" description="Helical" evidence="17">
    <location>
        <begin position="230"/>
        <end position="253"/>
    </location>
</feature>
<dbReference type="CDD" id="cd16461">
    <property type="entry name" value="RING-H2_EL5-like"/>
    <property type="match status" value="1"/>
</dbReference>
<dbReference type="PROSITE" id="PS50089">
    <property type="entry name" value="ZF_RING_2"/>
    <property type="match status" value="1"/>
</dbReference>
<organism evidence="20 21">
    <name type="scientific">Hevea brasiliensis</name>
    <name type="common">Para rubber tree</name>
    <name type="synonym">Siphonia brasiliensis</name>
    <dbReference type="NCBI Taxonomy" id="3981"/>
    <lineage>
        <taxon>Eukaryota</taxon>
        <taxon>Viridiplantae</taxon>
        <taxon>Streptophyta</taxon>
        <taxon>Embryophyta</taxon>
        <taxon>Tracheophyta</taxon>
        <taxon>Spermatophyta</taxon>
        <taxon>Magnoliopsida</taxon>
        <taxon>eudicotyledons</taxon>
        <taxon>Gunneridae</taxon>
        <taxon>Pentapetalae</taxon>
        <taxon>rosids</taxon>
        <taxon>fabids</taxon>
        <taxon>Malpighiales</taxon>
        <taxon>Euphorbiaceae</taxon>
        <taxon>Crotonoideae</taxon>
        <taxon>Micrandreae</taxon>
        <taxon>Hevea</taxon>
    </lineage>
</organism>
<dbReference type="SMART" id="SM00184">
    <property type="entry name" value="RING"/>
    <property type="match status" value="1"/>
</dbReference>
<evidence type="ECO:0000256" key="3">
    <source>
        <dbReference type="ARBA" id="ARBA00004906"/>
    </source>
</evidence>
<comment type="similarity">
    <text evidence="14">Belongs to the RING-type zinc finger family. ATL subfamily.</text>
</comment>
<evidence type="ECO:0000256" key="2">
    <source>
        <dbReference type="ARBA" id="ARBA00004167"/>
    </source>
</evidence>
<evidence type="ECO:0000256" key="8">
    <source>
        <dbReference type="ARBA" id="ARBA00022729"/>
    </source>
</evidence>
<dbReference type="InterPro" id="IPR025287">
    <property type="entry name" value="WAK_GUB"/>
</dbReference>
<keyword evidence="21" id="KW-1185">Reference proteome</keyword>
<evidence type="ECO:0000256" key="14">
    <source>
        <dbReference type="ARBA" id="ARBA00024209"/>
    </source>
</evidence>